<name>A0A8T0I7G1_CERPU</name>
<dbReference type="Pfam" id="PF00012">
    <property type="entry name" value="HSP70"/>
    <property type="match status" value="1"/>
</dbReference>
<dbReference type="InterPro" id="IPR043129">
    <property type="entry name" value="ATPase_NBD"/>
</dbReference>
<reference evidence="3" key="1">
    <citation type="submission" date="2020-06" db="EMBL/GenBank/DDBJ databases">
        <title>WGS assembly of Ceratodon purpureus strain R40.</title>
        <authorList>
            <person name="Carey S.B."/>
            <person name="Jenkins J."/>
            <person name="Shu S."/>
            <person name="Lovell J.T."/>
            <person name="Sreedasyam A."/>
            <person name="Maumus F."/>
            <person name="Tiley G.P."/>
            <person name="Fernandez-Pozo N."/>
            <person name="Barry K."/>
            <person name="Chen C."/>
            <person name="Wang M."/>
            <person name="Lipzen A."/>
            <person name="Daum C."/>
            <person name="Saski C.A."/>
            <person name="Payton A.C."/>
            <person name="Mcbreen J.C."/>
            <person name="Conrad R.E."/>
            <person name="Kollar L.M."/>
            <person name="Olsson S."/>
            <person name="Huttunen S."/>
            <person name="Landis J.B."/>
            <person name="Wickett N.J."/>
            <person name="Johnson M.G."/>
            <person name="Rensing S.A."/>
            <person name="Grimwood J."/>
            <person name="Schmutz J."/>
            <person name="Mcdaniel S.F."/>
        </authorList>
    </citation>
    <scope>NUCLEOTIDE SEQUENCE</scope>
    <source>
        <strain evidence="3">R40</strain>
    </source>
</reference>
<dbReference type="Proteomes" id="UP000822688">
    <property type="component" value="Chromosome 4"/>
</dbReference>
<evidence type="ECO:0000313" key="4">
    <source>
        <dbReference type="Proteomes" id="UP000822688"/>
    </source>
</evidence>
<accession>A0A8T0I7G1</accession>
<dbReference type="GO" id="GO:0140662">
    <property type="term" value="F:ATP-dependent protein folding chaperone"/>
    <property type="evidence" value="ECO:0007669"/>
    <property type="project" value="InterPro"/>
</dbReference>
<dbReference type="Gene3D" id="3.30.420.40">
    <property type="match status" value="1"/>
</dbReference>
<sequence>MENGPGIRPRVVVGLDFGTTFSGFAFAHITEPEKIYTFYEYPNSTGERPYCKTLTGIYYKEIGGEWVFKSWGFPARGEYERDFMALRKLRARGPSNDPFKPTVGTCFTKFKLHLAGRDMGPSSASALPEGITVNVLITDYLREMGALIVHTLQKNYGPQLTVKSIQWCVTVPSIWSNAAKATMKMCMAAAGLVDGVHGSPHPLIMVLEPEAASFHCHKVMSEQTLGIGDKLLVADIGGGTADIVVQEVVSVGKNSYRVKEVTTSSGGLCGGTYVDQLFMEFMHKKVGPCLQECIFKHPNIYAHLIKIWESEKVSFGDKSNIGGSIEINLPNKLVAEWENWDQLMGNPARYSYDDLEISYEEMQSIFDPVIERNLELISNQLDQVSTVKVLAVVGGFAGSPYLMDCIKQRFSSRVPQIISPPNPGSAVCQGAVALALNPGSIDSRVCKKTYGFHAVEPFEEGIDKPAYRQMYDGVSKCNNRFEVYVRKGDQVKEDDCFSRLFMPIFDGQTLIELELYSSEESNPRYIIGDKVRREGKFVIDISGDMRLQKDRRLKVSLYFGRSSIEIKAEGLNFSVGSQQFQVPVDA</sequence>
<organism evidence="3 4">
    <name type="scientific">Ceratodon purpureus</name>
    <name type="common">Fire moss</name>
    <name type="synonym">Dicranum purpureum</name>
    <dbReference type="NCBI Taxonomy" id="3225"/>
    <lineage>
        <taxon>Eukaryota</taxon>
        <taxon>Viridiplantae</taxon>
        <taxon>Streptophyta</taxon>
        <taxon>Embryophyta</taxon>
        <taxon>Bryophyta</taxon>
        <taxon>Bryophytina</taxon>
        <taxon>Bryopsida</taxon>
        <taxon>Dicranidae</taxon>
        <taxon>Pseudoditrichales</taxon>
        <taxon>Ditrichaceae</taxon>
        <taxon>Ceratodon</taxon>
    </lineage>
</organism>
<protein>
    <submittedName>
        <fullName evidence="3">Uncharacterized protein</fullName>
    </submittedName>
</protein>
<proteinExistence type="predicted"/>
<evidence type="ECO:0000256" key="1">
    <source>
        <dbReference type="ARBA" id="ARBA00022741"/>
    </source>
</evidence>
<evidence type="ECO:0000313" key="3">
    <source>
        <dbReference type="EMBL" id="KAG0579464.1"/>
    </source>
</evidence>
<dbReference type="AlphaFoldDB" id="A0A8T0I7G1"/>
<dbReference type="PANTHER" id="PTHR14187:SF5">
    <property type="entry name" value="HEAT SHOCK 70 KDA PROTEIN 12A"/>
    <property type="match status" value="1"/>
</dbReference>
<keyword evidence="1" id="KW-0547">Nucleotide-binding</keyword>
<dbReference type="GO" id="GO:0005524">
    <property type="term" value="F:ATP binding"/>
    <property type="evidence" value="ECO:0007669"/>
    <property type="project" value="UniProtKB-KW"/>
</dbReference>
<dbReference type="PANTHER" id="PTHR14187">
    <property type="entry name" value="ALPHA KINASE/ELONGATION FACTOR 2 KINASE"/>
    <property type="match status" value="1"/>
</dbReference>
<dbReference type="SUPFAM" id="SSF53067">
    <property type="entry name" value="Actin-like ATPase domain"/>
    <property type="match status" value="2"/>
</dbReference>
<dbReference type="InterPro" id="IPR013126">
    <property type="entry name" value="Hsp_70_fam"/>
</dbReference>
<keyword evidence="2" id="KW-0067">ATP-binding</keyword>
<keyword evidence="4" id="KW-1185">Reference proteome</keyword>
<dbReference type="EMBL" id="CM026424">
    <property type="protein sequence ID" value="KAG0579464.1"/>
    <property type="molecule type" value="Genomic_DNA"/>
</dbReference>
<comment type="caution">
    <text evidence="3">The sequence shown here is derived from an EMBL/GenBank/DDBJ whole genome shotgun (WGS) entry which is preliminary data.</text>
</comment>
<evidence type="ECO:0000256" key="2">
    <source>
        <dbReference type="ARBA" id="ARBA00022840"/>
    </source>
</evidence>
<dbReference type="CDD" id="cd10229">
    <property type="entry name" value="ASKHA_NBD_HSP70_HSPA12"/>
    <property type="match status" value="1"/>
</dbReference>
<gene>
    <name evidence="3" type="ORF">KC19_4G100500</name>
</gene>